<dbReference type="SUPFAM" id="SSF50475">
    <property type="entry name" value="FMN-binding split barrel"/>
    <property type="match status" value="1"/>
</dbReference>
<proteinExistence type="predicted"/>
<reference evidence="2 3" key="1">
    <citation type="submission" date="2016-11" db="EMBL/GenBank/DDBJ databases">
        <authorList>
            <person name="Jaros S."/>
            <person name="Januszkiewicz K."/>
            <person name="Wedrychowicz H."/>
        </authorList>
    </citation>
    <scope>NUCLEOTIDE SEQUENCE [LARGE SCALE GENOMIC DNA]</scope>
    <source>
        <strain evidence="2 3">DSM 43832</strain>
    </source>
</reference>
<organism evidence="2 3">
    <name type="scientific">Pseudonocardia thermophila</name>
    <dbReference type="NCBI Taxonomy" id="1848"/>
    <lineage>
        <taxon>Bacteria</taxon>
        <taxon>Bacillati</taxon>
        <taxon>Actinomycetota</taxon>
        <taxon>Actinomycetes</taxon>
        <taxon>Pseudonocardiales</taxon>
        <taxon>Pseudonocardiaceae</taxon>
        <taxon>Pseudonocardia</taxon>
    </lineage>
</organism>
<evidence type="ECO:0000313" key="2">
    <source>
        <dbReference type="EMBL" id="SHK97791.1"/>
    </source>
</evidence>
<gene>
    <name evidence="2" type="ORF">SAMN05443637_115137</name>
</gene>
<dbReference type="AlphaFoldDB" id="A0A1M6WVW2"/>
<dbReference type="InterPro" id="IPR012349">
    <property type="entry name" value="Split_barrel_FMN-bd"/>
</dbReference>
<dbReference type="InterPro" id="IPR011576">
    <property type="entry name" value="Pyridox_Oxase_N"/>
</dbReference>
<dbReference type="Pfam" id="PF01243">
    <property type="entry name" value="PNPOx_N"/>
    <property type="match status" value="1"/>
</dbReference>
<dbReference type="RefSeq" id="WP_073458594.1">
    <property type="nucleotide sequence ID" value="NZ_FRAP01000015.1"/>
</dbReference>
<sequence>MSATTSVELTKAERELLARPLHAILTVAPLPGRRPTPRPVWFEHQPDGSVEIITFARAGRVRRIREDPWAAVLVAAPPGEPEHWVSLEGPASIETDGVADVWRRIAGRYWDLGDPEKRATVEGFLEAEDPVRIVVRPAKVARGG</sequence>
<dbReference type="STRING" id="1848.SAMN05443637_115137"/>
<feature type="domain" description="Pyridoxamine 5'-phosphate oxidase N-terminal" evidence="1">
    <location>
        <begin position="10"/>
        <end position="109"/>
    </location>
</feature>
<dbReference type="OrthoDB" id="7058606at2"/>
<name>A0A1M6WVW2_PSETH</name>
<protein>
    <submittedName>
        <fullName evidence="2">Pyridoxamine 5'-phosphate oxidase</fullName>
    </submittedName>
</protein>
<evidence type="ECO:0000313" key="3">
    <source>
        <dbReference type="Proteomes" id="UP000184363"/>
    </source>
</evidence>
<accession>A0A1M6WVW2</accession>
<dbReference type="Gene3D" id="2.30.110.10">
    <property type="entry name" value="Electron Transport, Fmn-binding Protein, Chain A"/>
    <property type="match status" value="1"/>
</dbReference>
<dbReference type="Proteomes" id="UP000184363">
    <property type="component" value="Unassembled WGS sequence"/>
</dbReference>
<keyword evidence="3" id="KW-1185">Reference proteome</keyword>
<evidence type="ECO:0000259" key="1">
    <source>
        <dbReference type="Pfam" id="PF01243"/>
    </source>
</evidence>
<dbReference type="EMBL" id="FRAP01000015">
    <property type="protein sequence ID" value="SHK97791.1"/>
    <property type="molecule type" value="Genomic_DNA"/>
</dbReference>